<evidence type="ECO:0000259" key="2">
    <source>
        <dbReference type="Pfam" id="PF22980"/>
    </source>
</evidence>
<dbReference type="EMBL" id="CP120627">
    <property type="protein sequence ID" value="WEW56381.1"/>
    <property type="molecule type" value="Genomic_DNA"/>
</dbReference>
<accession>A0AAF0IH88</accession>
<dbReference type="Pfam" id="PF22980">
    <property type="entry name" value="Myb_DNA-bind_8"/>
    <property type="match status" value="1"/>
</dbReference>
<feature type="region of interest" description="Disordered" evidence="1">
    <location>
        <begin position="45"/>
        <end position="94"/>
    </location>
</feature>
<reference evidence="3" key="1">
    <citation type="submission" date="2023-03" db="EMBL/GenBank/DDBJ databases">
        <title>Emydomyces testavorans Genome Sequence.</title>
        <authorList>
            <person name="Hoyer L."/>
        </authorList>
    </citation>
    <scope>NUCLEOTIDE SEQUENCE</scope>
    <source>
        <strain evidence="3">16-2883</strain>
    </source>
</reference>
<evidence type="ECO:0000313" key="3">
    <source>
        <dbReference type="EMBL" id="WEW56381.1"/>
    </source>
</evidence>
<sequence>MASLKRSKTLPADGQTAKFLYTILKQLDLKSLDITNGHAARMRFSRFRQHMEGTTSTSKTPRPKKPKTEKPKSKKPTFNELKGQPSAPVIKPEPVIKAESGITSQIDPYLLAIPRNPAQTQFHAFSTVSPADLARPCPPPEIPIGYPRPPIGENWPQIKIEPCDDEVVMTDVFVKVEPEN</sequence>
<dbReference type="AlphaFoldDB" id="A0AAF0IH88"/>
<proteinExistence type="predicted"/>
<name>A0AAF0IH88_9EURO</name>
<gene>
    <name evidence="3" type="ORF">PRK78_001824</name>
</gene>
<evidence type="ECO:0000313" key="4">
    <source>
        <dbReference type="Proteomes" id="UP001219355"/>
    </source>
</evidence>
<protein>
    <recommendedName>
        <fullName evidence="2">Myb-like DNA-binding domain-containing protein</fullName>
    </recommendedName>
</protein>
<feature type="domain" description="Myb-like DNA-binding" evidence="2">
    <location>
        <begin position="14"/>
        <end position="52"/>
    </location>
</feature>
<evidence type="ECO:0000256" key="1">
    <source>
        <dbReference type="SAM" id="MobiDB-lite"/>
    </source>
</evidence>
<dbReference type="InterPro" id="IPR054505">
    <property type="entry name" value="Myb_DNA-bind_8"/>
</dbReference>
<dbReference type="Proteomes" id="UP001219355">
    <property type="component" value="Chromosome 1"/>
</dbReference>
<organism evidence="3 4">
    <name type="scientific">Emydomyces testavorans</name>
    <dbReference type="NCBI Taxonomy" id="2070801"/>
    <lineage>
        <taxon>Eukaryota</taxon>
        <taxon>Fungi</taxon>
        <taxon>Dikarya</taxon>
        <taxon>Ascomycota</taxon>
        <taxon>Pezizomycotina</taxon>
        <taxon>Eurotiomycetes</taxon>
        <taxon>Eurotiomycetidae</taxon>
        <taxon>Onygenales</taxon>
        <taxon>Nannizziopsiaceae</taxon>
        <taxon>Emydomyces</taxon>
    </lineage>
</organism>
<keyword evidence="4" id="KW-1185">Reference proteome</keyword>